<evidence type="ECO:0000256" key="7">
    <source>
        <dbReference type="RuleBase" id="RU363032"/>
    </source>
</evidence>
<proteinExistence type="inferred from homology"/>
<dbReference type="SUPFAM" id="SSF161098">
    <property type="entry name" value="MetI-like"/>
    <property type="match status" value="1"/>
</dbReference>
<reference evidence="9 10" key="1">
    <citation type="journal article" date="2014" name="BMC Genomics">
        <title>Comparison of environmental and isolate Sulfobacillus genomes reveals diverse carbon, sulfur, nitrogen, and hydrogen metabolisms.</title>
        <authorList>
            <person name="Justice N.B."/>
            <person name="Norman A."/>
            <person name="Brown C.T."/>
            <person name="Singh A."/>
            <person name="Thomas B.C."/>
            <person name="Banfield J.F."/>
        </authorList>
    </citation>
    <scope>NUCLEOTIDE SEQUENCE [LARGE SCALE GENOMIC DNA]</scope>
    <source>
        <strain evidence="9">AMDSBA3</strain>
    </source>
</reference>
<keyword evidence="3" id="KW-1003">Cell membrane</keyword>
<evidence type="ECO:0000256" key="1">
    <source>
        <dbReference type="ARBA" id="ARBA00004651"/>
    </source>
</evidence>
<dbReference type="PANTHER" id="PTHR43744">
    <property type="entry name" value="ABC TRANSPORTER PERMEASE PROTEIN MG189-RELATED-RELATED"/>
    <property type="match status" value="1"/>
</dbReference>
<keyword evidence="2 7" id="KW-0813">Transport</keyword>
<dbReference type="GO" id="GO:0055085">
    <property type="term" value="P:transmembrane transport"/>
    <property type="evidence" value="ECO:0007669"/>
    <property type="project" value="InterPro"/>
</dbReference>
<evidence type="ECO:0000256" key="2">
    <source>
        <dbReference type="ARBA" id="ARBA00022448"/>
    </source>
</evidence>
<dbReference type="Gene3D" id="1.10.3720.10">
    <property type="entry name" value="MetI-like"/>
    <property type="match status" value="1"/>
</dbReference>
<dbReference type="InterPro" id="IPR000515">
    <property type="entry name" value="MetI-like"/>
</dbReference>
<feature type="transmembrane region" description="Helical" evidence="7">
    <location>
        <begin position="243"/>
        <end position="263"/>
    </location>
</feature>
<keyword evidence="5 7" id="KW-1133">Transmembrane helix</keyword>
<name>A0A2T2WFW0_9FIRM</name>
<evidence type="ECO:0000313" key="9">
    <source>
        <dbReference type="EMBL" id="PSR21113.1"/>
    </source>
</evidence>
<keyword evidence="4 7" id="KW-0812">Transmembrane</keyword>
<dbReference type="GO" id="GO:0005886">
    <property type="term" value="C:plasma membrane"/>
    <property type="evidence" value="ECO:0007669"/>
    <property type="project" value="UniProtKB-SubCell"/>
</dbReference>
<feature type="transmembrane region" description="Helical" evidence="7">
    <location>
        <begin position="146"/>
        <end position="164"/>
    </location>
</feature>
<dbReference type="PROSITE" id="PS50928">
    <property type="entry name" value="ABC_TM1"/>
    <property type="match status" value="1"/>
</dbReference>
<feature type="transmembrane region" description="Helical" evidence="7">
    <location>
        <begin position="185"/>
        <end position="210"/>
    </location>
</feature>
<feature type="transmembrane region" description="Helical" evidence="7">
    <location>
        <begin position="14"/>
        <end position="35"/>
    </location>
</feature>
<protein>
    <submittedName>
        <fullName evidence="9">Sugar ABC transporter permease</fullName>
    </submittedName>
</protein>
<comment type="subcellular location">
    <subcellularLocation>
        <location evidence="1 7">Cell membrane</location>
        <topology evidence="1 7">Multi-pass membrane protein</topology>
    </subcellularLocation>
</comment>
<sequence length="279" mass="30854">MRTERGLGENVRTALVYAVLIVIAVAMLIPFLWMLGTAFKSSSQVNAIPIIWLPWPLHFGNIVSAWTSVPFGRFFVNTFVVAIASTIGQIITSVLAGYAFARMRFRGKQVLFLLTLATLMIPFQVILIPTFLIIKHLGLVNTLWALILPNLATGFGVFLLRQFFLQIPTEMEEAATIDGAGRWRIMAQIMVPLARPAVATLSVFTFLWAWNSYLWPLIVLNSPTKMTIQVGLSYFQGAHVGEYNVIMAGSFLSLIPIVILFLITQRQLVAGIVAGAVKG</sequence>
<dbReference type="InterPro" id="IPR035906">
    <property type="entry name" value="MetI-like_sf"/>
</dbReference>
<accession>A0A2T2WFW0</accession>
<comment type="caution">
    <text evidence="9">The sequence shown here is derived from an EMBL/GenBank/DDBJ whole genome shotgun (WGS) entry which is preliminary data.</text>
</comment>
<evidence type="ECO:0000256" key="4">
    <source>
        <dbReference type="ARBA" id="ARBA00022692"/>
    </source>
</evidence>
<dbReference type="AlphaFoldDB" id="A0A2T2WFW0"/>
<dbReference type="Pfam" id="PF00528">
    <property type="entry name" value="BPD_transp_1"/>
    <property type="match status" value="1"/>
</dbReference>
<dbReference type="CDD" id="cd06261">
    <property type="entry name" value="TM_PBP2"/>
    <property type="match status" value="1"/>
</dbReference>
<comment type="similarity">
    <text evidence="7">Belongs to the binding-protein-dependent transport system permease family.</text>
</comment>
<feature type="domain" description="ABC transmembrane type-1" evidence="8">
    <location>
        <begin position="75"/>
        <end position="264"/>
    </location>
</feature>
<keyword evidence="6 7" id="KW-0472">Membrane</keyword>
<evidence type="ECO:0000256" key="6">
    <source>
        <dbReference type="ARBA" id="ARBA00023136"/>
    </source>
</evidence>
<dbReference type="PANTHER" id="PTHR43744:SF12">
    <property type="entry name" value="ABC TRANSPORTER PERMEASE PROTEIN MG189-RELATED"/>
    <property type="match status" value="1"/>
</dbReference>
<dbReference type="EMBL" id="PXYV01000042">
    <property type="protein sequence ID" value="PSR21113.1"/>
    <property type="molecule type" value="Genomic_DNA"/>
</dbReference>
<evidence type="ECO:0000313" key="10">
    <source>
        <dbReference type="Proteomes" id="UP000241848"/>
    </source>
</evidence>
<feature type="transmembrane region" description="Helical" evidence="7">
    <location>
        <begin position="110"/>
        <end position="134"/>
    </location>
</feature>
<feature type="transmembrane region" description="Helical" evidence="7">
    <location>
        <begin position="74"/>
        <end position="98"/>
    </location>
</feature>
<organism evidence="9 10">
    <name type="scientific">Sulfobacillus acidophilus</name>
    <dbReference type="NCBI Taxonomy" id="53633"/>
    <lineage>
        <taxon>Bacteria</taxon>
        <taxon>Bacillati</taxon>
        <taxon>Bacillota</taxon>
        <taxon>Clostridia</taxon>
        <taxon>Eubacteriales</taxon>
        <taxon>Clostridiales Family XVII. Incertae Sedis</taxon>
        <taxon>Sulfobacillus</taxon>
    </lineage>
</organism>
<evidence type="ECO:0000259" key="8">
    <source>
        <dbReference type="PROSITE" id="PS50928"/>
    </source>
</evidence>
<evidence type="ECO:0000256" key="5">
    <source>
        <dbReference type="ARBA" id="ARBA00022989"/>
    </source>
</evidence>
<evidence type="ECO:0000256" key="3">
    <source>
        <dbReference type="ARBA" id="ARBA00022475"/>
    </source>
</evidence>
<gene>
    <name evidence="9" type="ORF">C7B45_12170</name>
</gene>
<dbReference type="Proteomes" id="UP000241848">
    <property type="component" value="Unassembled WGS sequence"/>
</dbReference>